<organism evidence="11 12">
    <name type="scientific">Endocarpon pusillum</name>
    <dbReference type="NCBI Taxonomy" id="364733"/>
    <lineage>
        <taxon>Eukaryota</taxon>
        <taxon>Fungi</taxon>
        <taxon>Dikarya</taxon>
        <taxon>Ascomycota</taxon>
        <taxon>Pezizomycotina</taxon>
        <taxon>Eurotiomycetes</taxon>
        <taxon>Chaetothyriomycetidae</taxon>
        <taxon>Verrucariales</taxon>
        <taxon>Verrucariaceae</taxon>
        <taxon>Endocarpon</taxon>
    </lineage>
</organism>
<accession>A0A8H7ACJ7</accession>
<comment type="caution">
    <text evidence="11">The sequence shown here is derived from an EMBL/GenBank/DDBJ whole genome shotgun (WGS) entry which is preliminary data.</text>
</comment>
<evidence type="ECO:0000256" key="1">
    <source>
        <dbReference type="ARBA" id="ARBA00004225"/>
    </source>
</evidence>
<dbReference type="GO" id="GO:0071913">
    <property type="term" value="F:citrate secondary active transmembrane transporter activity"/>
    <property type="evidence" value="ECO:0007669"/>
    <property type="project" value="TreeGrafter"/>
</dbReference>
<dbReference type="Pfam" id="PF00153">
    <property type="entry name" value="Mito_carr"/>
    <property type="match status" value="1"/>
</dbReference>
<dbReference type="InterPro" id="IPR023395">
    <property type="entry name" value="MCP_dom_sf"/>
</dbReference>
<protein>
    <recommendedName>
        <fullName evidence="13">Mitochondrial thiamine pyrophosphate carrier 1</fullName>
    </recommendedName>
</protein>
<sequence>MAADNVDARPKPSALRSIIAGSTAGAVEIAITYPAEFAKTRSQLNRRLPNAEKLPWPPFGRQWYAGCTTLIIGNSLKAGIRTFFSPQECSRSKPGEKAQAREVERPKAK</sequence>
<dbReference type="GO" id="GO:0006843">
    <property type="term" value="P:mitochondrial citrate transmembrane transport"/>
    <property type="evidence" value="ECO:0007669"/>
    <property type="project" value="TreeGrafter"/>
</dbReference>
<keyword evidence="8" id="KW-0496">Mitochondrion</keyword>
<name>A0A8H7ACJ7_9EURO</name>
<evidence type="ECO:0000256" key="2">
    <source>
        <dbReference type="ARBA" id="ARBA00006375"/>
    </source>
</evidence>
<evidence type="ECO:0000313" key="12">
    <source>
        <dbReference type="Proteomes" id="UP000606974"/>
    </source>
</evidence>
<dbReference type="PANTHER" id="PTHR45788">
    <property type="entry name" value="SUCCINATE/FUMARATE MITOCHONDRIAL TRANSPORTER-RELATED"/>
    <property type="match status" value="1"/>
</dbReference>
<reference evidence="11" key="1">
    <citation type="submission" date="2020-02" db="EMBL/GenBank/DDBJ databases">
        <authorList>
            <person name="Palmer J.M."/>
        </authorList>
    </citation>
    <scope>NUCLEOTIDE SEQUENCE</scope>
    <source>
        <strain evidence="11">EPUS1.4</strain>
        <tissue evidence="11">Thallus</tissue>
    </source>
</reference>
<evidence type="ECO:0000256" key="5">
    <source>
        <dbReference type="ARBA" id="ARBA00022737"/>
    </source>
</evidence>
<comment type="similarity">
    <text evidence="2">Belongs to the mitochondrial carrier (TC 2.A.29) family.</text>
</comment>
<dbReference type="InterPro" id="IPR049563">
    <property type="entry name" value="TXTP-like"/>
</dbReference>
<proteinExistence type="inferred from homology"/>
<dbReference type="PANTHER" id="PTHR45788:SF4">
    <property type="entry name" value="TRICARBOXYLATE TRANSPORT PROTEIN, MITOCHONDRIAL"/>
    <property type="match status" value="1"/>
</dbReference>
<dbReference type="Proteomes" id="UP000606974">
    <property type="component" value="Unassembled WGS sequence"/>
</dbReference>
<feature type="compositionally biased region" description="Basic and acidic residues" evidence="10">
    <location>
        <begin position="90"/>
        <end position="109"/>
    </location>
</feature>
<evidence type="ECO:0000313" key="11">
    <source>
        <dbReference type="EMBL" id="KAF7504631.1"/>
    </source>
</evidence>
<evidence type="ECO:0000256" key="9">
    <source>
        <dbReference type="ARBA" id="ARBA00023136"/>
    </source>
</evidence>
<feature type="region of interest" description="Disordered" evidence="10">
    <location>
        <begin position="86"/>
        <end position="109"/>
    </location>
</feature>
<gene>
    <name evidence="11" type="ORF">GJ744_002058</name>
</gene>
<keyword evidence="3" id="KW-0813">Transport</keyword>
<keyword evidence="4" id="KW-0812">Transmembrane</keyword>
<dbReference type="Gene3D" id="1.50.40.10">
    <property type="entry name" value="Mitochondrial carrier domain"/>
    <property type="match status" value="1"/>
</dbReference>
<keyword evidence="9" id="KW-0472">Membrane</keyword>
<evidence type="ECO:0000256" key="10">
    <source>
        <dbReference type="SAM" id="MobiDB-lite"/>
    </source>
</evidence>
<evidence type="ECO:0008006" key="13">
    <source>
        <dbReference type="Google" id="ProtNLM"/>
    </source>
</evidence>
<dbReference type="AlphaFoldDB" id="A0A8H7ACJ7"/>
<dbReference type="FunFam" id="1.50.40.10:FF:000092">
    <property type="entry name" value="Mitochondrial tricarboxylate transporter"/>
    <property type="match status" value="1"/>
</dbReference>
<evidence type="ECO:0000256" key="7">
    <source>
        <dbReference type="ARBA" id="ARBA00022989"/>
    </source>
</evidence>
<keyword evidence="12" id="KW-1185">Reference proteome</keyword>
<dbReference type="InterPro" id="IPR018108">
    <property type="entry name" value="MCP_transmembrane"/>
</dbReference>
<dbReference type="GO" id="GO:0031966">
    <property type="term" value="C:mitochondrial membrane"/>
    <property type="evidence" value="ECO:0007669"/>
    <property type="project" value="UniProtKB-SubCell"/>
</dbReference>
<keyword evidence="5" id="KW-0677">Repeat</keyword>
<evidence type="ECO:0000256" key="4">
    <source>
        <dbReference type="ARBA" id="ARBA00022692"/>
    </source>
</evidence>
<evidence type="ECO:0000256" key="6">
    <source>
        <dbReference type="ARBA" id="ARBA00022792"/>
    </source>
</evidence>
<evidence type="ECO:0000256" key="3">
    <source>
        <dbReference type="ARBA" id="ARBA00022448"/>
    </source>
</evidence>
<dbReference type="EMBL" id="JAACFV010000132">
    <property type="protein sequence ID" value="KAF7504631.1"/>
    <property type="molecule type" value="Genomic_DNA"/>
</dbReference>
<dbReference type="SUPFAM" id="SSF103506">
    <property type="entry name" value="Mitochondrial carrier"/>
    <property type="match status" value="1"/>
</dbReference>
<keyword evidence="7" id="KW-1133">Transmembrane helix</keyword>
<evidence type="ECO:0000256" key="8">
    <source>
        <dbReference type="ARBA" id="ARBA00023128"/>
    </source>
</evidence>
<keyword evidence="6" id="KW-0999">Mitochondrion inner membrane</keyword>
<comment type="subcellular location">
    <subcellularLocation>
        <location evidence="1">Mitochondrion membrane</location>
        <topology evidence="1">Multi-pass membrane protein</topology>
    </subcellularLocation>
</comment>
<dbReference type="OrthoDB" id="44467at2759"/>